<dbReference type="Proteomes" id="UP000008909">
    <property type="component" value="Unassembled WGS sequence"/>
</dbReference>
<dbReference type="AlphaFoldDB" id="G7YFI8"/>
<keyword evidence="2" id="KW-0547">Nucleotide-binding</keyword>
<organism evidence="2 3">
    <name type="scientific">Clonorchis sinensis</name>
    <name type="common">Chinese liver fluke</name>
    <dbReference type="NCBI Taxonomy" id="79923"/>
    <lineage>
        <taxon>Eukaryota</taxon>
        <taxon>Metazoa</taxon>
        <taxon>Spiralia</taxon>
        <taxon>Lophotrochozoa</taxon>
        <taxon>Platyhelminthes</taxon>
        <taxon>Trematoda</taxon>
        <taxon>Digenea</taxon>
        <taxon>Opisthorchiida</taxon>
        <taxon>Opisthorchiata</taxon>
        <taxon>Opisthorchiidae</taxon>
        <taxon>Clonorchis</taxon>
    </lineage>
</organism>
<name>G7YFI8_CLOSI</name>
<evidence type="ECO:0000313" key="3">
    <source>
        <dbReference type="Proteomes" id="UP000008909"/>
    </source>
</evidence>
<dbReference type="GO" id="GO:0005524">
    <property type="term" value="F:ATP binding"/>
    <property type="evidence" value="ECO:0007669"/>
    <property type="project" value="UniProtKB-KW"/>
</dbReference>
<evidence type="ECO:0000256" key="1">
    <source>
        <dbReference type="SAM" id="MobiDB-lite"/>
    </source>
</evidence>
<gene>
    <name evidence="2" type="ORF">CLF_106690</name>
</gene>
<proteinExistence type="predicted"/>
<feature type="region of interest" description="Disordered" evidence="1">
    <location>
        <begin position="489"/>
        <end position="515"/>
    </location>
</feature>
<dbReference type="EMBL" id="DF143192">
    <property type="protein sequence ID" value="GAA51721.1"/>
    <property type="molecule type" value="Genomic_DNA"/>
</dbReference>
<accession>G7YFI8</accession>
<reference key="2">
    <citation type="submission" date="2011-10" db="EMBL/GenBank/DDBJ databases">
        <title>The genome and transcriptome sequence of Clonorchis sinensis provide insights into the carcinogenic liver fluke.</title>
        <authorList>
            <person name="Wang X."/>
            <person name="Huang Y."/>
            <person name="Chen W."/>
            <person name="Liu H."/>
            <person name="Guo L."/>
            <person name="Chen Y."/>
            <person name="Luo F."/>
            <person name="Zhou W."/>
            <person name="Sun J."/>
            <person name="Mao Q."/>
            <person name="Liang P."/>
            <person name="Zhou C."/>
            <person name="Tian Y."/>
            <person name="Men J."/>
            <person name="Lv X."/>
            <person name="Huang L."/>
            <person name="Zhou J."/>
            <person name="Hu Y."/>
            <person name="Li R."/>
            <person name="Zhang F."/>
            <person name="Lei H."/>
            <person name="Li X."/>
            <person name="Hu X."/>
            <person name="Liang C."/>
            <person name="Xu J."/>
            <person name="Wu Z."/>
            <person name="Yu X."/>
        </authorList>
    </citation>
    <scope>NUCLEOTIDE SEQUENCE</scope>
    <source>
        <strain>Henan</strain>
    </source>
</reference>
<sequence>MAIDLSHRGSENFTLYTLHHSLGILVPIQISCILVMLDLEAQLLPAYPTLRRSSTVEPQVIASTKSDVSSNNDQKIGYCYGSQERTSQFCQQLEIRASLNTAYPRTFCRNRSATAPFRCLTAMPPEGSTRAGILPGYPILDRGSRDTEVGSEKRTFPAPSLITGLGKVSSARQTVFRKRKRSAVTLFRCLAAMPSEGSTRTGILPDCPSLDRRSRDEEIVFEPQTFWMLEINLQTPMSAFSVCNLKQAKQQAVLALTMDWLDTCVLCVRNRNTKRKHSSRASCPPLPIRFGLCTPGDPESTAVECAGILNQWGEGYLLDWVAIDNRLCTVRLEKPVKKSHNREVDHCLLRPQPTVVLTPLRATFMTSIESEREVSWTRKAKEIEEAQKVGIITIIIVDNMTSVINTDASLTYNHDFFESLIVKKRIKMDGEWTWCCLTTINPRCQVKVSAHTEREAWWTPKANEMEQPQKTGKARRLFQMIRVTNHQKRSMSETVEDQSGATIVNKGHLDHWTKH</sequence>
<evidence type="ECO:0000313" key="2">
    <source>
        <dbReference type="EMBL" id="GAA51721.1"/>
    </source>
</evidence>
<keyword evidence="2" id="KW-0067">ATP-binding</keyword>
<protein>
    <submittedName>
        <fullName evidence="2">ATP-binding cassette transporter</fullName>
    </submittedName>
</protein>
<keyword evidence="3" id="KW-1185">Reference proteome</keyword>
<reference evidence="2" key="1">
    <citation type="journal article" date="2011" name="Genome Biol.">
        <title>The draft genome of the carcinogenic human liver fluke Clonorchis sinensis.</title>
        <authorList>
            <person name="Wang X."/>
            <person name="Chen W."/>
            <person name="Huang Y."/>
            <person name="Sun J."/>
            <person name="Men J."/>
            <person name="Liu H."/>
            <person name="Luo F."/>
            <person name="Guo L."/>
            <person name="Lv X."/>
            <person name="Deng C."/>
            <person name="Zhou C."/>
            <person name="Fan Y."/>
            <person name="Li X."/>
            <person name="Huang L."/>
            <person name="Hu Y."/>
            <person name="Liang C."/>
            <person name="Hu X."/>
            <person name="Xu J."/>
            <person name="Yu X."/>
        </authorList>
    </citation>
    <scope>NUCLEOTIDE SEQUENCE [LARGE SCALE GENOMIC DNA]</scope>
    <source>
        <strain evidence="2">Henan</strain>
    </source>
</reference>